<protein>
    <submittedName>
        <fullName evidence="1">Uncharacterized protein</fullName>
    </submittedName>
</protein>
<keyword evidence="2" id="KW-1185">Reference proteome</keyword>
<accession>A0A498QDB8</accession>
<dbReference type="AlphaFoldDB" id="A0A498QDB8"/>
<gene>
    <name evidence="1" type="ORF">LAUMK136_05558</name>
</gene>
<proteinExistence type="predicted"/>
<name>A0A498QDB8_9MYCO</name>
<dbReference type="Proteomes" id="UP000273307">
    <property type="component" value="Unassembled WGS sequence"/>
</dbReference>
<dbReference type="EMBL" id="UPHP01000148">
    <property type="protein sequence ID" value="VBA44298.1"/>
    <property type="molecule type" value="Genomic_DNA"/>
</dbReference>
<evidence type="ECO:0000313" key="2">
    <source>
        <dbReference type="Proteomes" id="UP000273307"/>
    </source>
</evidence>
<evidence type="ECO:0000313" key="1">
    <source>
        <dbReference type="EMBL" id="VBA44298.1"/>
    </source>
</evidence>
<organism evidence="1 2">
    <name type="scientific">Mycobacterium attenuatum</name>
    <dbReference type="NCBI Taxonomy" id="2341086"/>
    <lineage>
        <taxon>Bacteria</taxon>
        <taxon>Bacillati</taxon>
        <taxon>Actinomycetota</taxon>
        <taxon>Actinomycetes</taxon>
        <taxon>Mycobacteriales</taxon>
        <taxon>Mycobacteriaceae</taxon>
        <taxon>Mycobacterium</taxon>
    </lineage>
</organism>
<sequence>MGVIGLAPAAAKAAPTAGSNGATTSCGDSRRGVMSAVPRVPSWAEKSAAAIATMPSSALSRSTARLVNGPSGIRVAPRTELTSRILSTMSAALTVAIVLNPASLTRCKASRSAWA</sequence>
<reference evidence="1 2" key="1">
    <citation type="submission" date="2018-09" db="EMBL/GenBank/DDBJ databases">
        <authorList>
            <person name="Tagini F."/>
        </authorList>
    </citation>
    <scope>NUCLEOTIDE SEQUENCE [LARGE SCALE GENOMIC DNA]</scope>
    <source>
        <strain evidence="1 2">MK136</strain>
    </source>
</reference>